<dbReference type="Pfam" id="PF03739">
    <property type="entry name" value="LptF_LptG"/>
    <property type="match status" value="1"/>
</dbReference>
<keyword evidence="8" id="KW-1185">Reference proteome</keyword>
<comment type="subcellular location">
    <subcellularLocation>
        <location evidence="1">Cell membrane</location>
        <topology evidence="1">Multi-pass membrane protein</topology>
    </subcellularLocation>
</comment>
<dbReference type="OrthoDB" id="9807977at2"/>
<reference evidence="7 8" key="1">
    <citation type="submission" date="2016-10" db="EMBL/GenBank/DDBJ databases">
        <title>Lutibacter sp. LPB0138, isolated from marine gastropod.</title>
        <authorList>
            <person name="Kim E."/>
            <person name="Yi H."/>
        </authorList>
    </citation>
    <scope>NUCLEOTIDE SEQUENCE [LARGE SCALE GENOMIC DNA]</scope>
    <source>
        <strain evidence="7 8">LPB0138</strain>
    </source>
</reference>
<feature type="transmembrane region" description="Helical" evidence="6">
    <location>
        <begin position="12"/>
        <end position="34"/>
    </location>
</feature>
<feature type="transmembrane region" description="Helical" evidence="6">
    <location>
        <begin position="54"/>
        <end position="80"/>
    </location>
</feature>
<evidence type="ECO:0000256" key="3">
    <source>
        <dbReference type="ARBA" id="ARBA00022692"/>
    </source>
</evidence>
<feature type="transmembrane region" description="Helical" evidence="6">
    <location>
        <begin position="338"/>
        <end position="357"/>
    </location>
</feature>
<dbReference type="STRING" id="1850246.LPB138_05045"/>
<dbReference type="PANTHER" id="PTHR33529:SF8">
    <property type="entry name" value="PERMEASE, YJGP_YJGQ FAMILY"/>
    <property type="match status" value="1"/>
</dbReference>
<evidence type="ECO:0000313" key="7">
    <source>
        <dbReference type="EMBL" id="AOW20084.1"/>
    </source>
</evidence>
<evidence type="ECO:0000313" key="8">
    <source>
        <dbReference type="Proteomes" id="UP000176050"/>
    </source>
</evidence>
<evidence type="ECO:0000256" key="1">
    <source>
        <dbReference type="ARBA" id="ARBA00004651"/>
    </source>
</evidence>
<feature type="transmembrane region" description="Helical" evidence="6">
    <location>
        <begin position="101"/>
        <end position="123"/>
    </location>
</feature>
<dbReference type="Proteomes" id="UP000176050">
    <property type="component" value="Chromosome"/>
</dbReference>
<keyword evidence="3 6" id="KW-0812">Transmembrane</keyword>
<name>A0A1D8P692_9FLAO</name>
<keyword evidence="2" id="KW-1003">Cell membrane</keyword>
<feature type="transmembrane region" description="Helical" evidence="6">
    <location>
        <begin position="282"/>
        <end position="299"/>
    </location>
</feature>
<evidence type="ECO:0000256" key="2">
    <source>
        <dbReference type="ARBA" id="ARBA00022475"/>
    </source>
</evidence>
<organism evidence="7 8">
    <name type="scientific">Urechidicola croceus</name>
    <dbReference type="NCBI Taxonomy" id="1850246"/>
    <lineage>
        <taxon>Bacteria</taxon>
        <taxon>Pseudomonadati</taxon>
        <taxon>Bacteroidota</taxon>
        <taxon>Flavobacteriia</taxon>
        <taxon>Flavobacteriales</taxon>
        <taxon>Flavobacteriaceae</taxon>
        <taxon>Urechidicola</taxon>
    </lineage>
</organism>
<dbReference type="GO" id="GO:0015920">
    <property type="term" value="P:lipopolysaccharide transport"/>
    <property type="evidence" value="ECO:0007669"/>
    <property type="project" value="TreeGrafter"/>
</dbReference>
<dbReference type="RefSeq" id="WP_070236223.1">
    <property type="nucleotide sequence ID" value="NZ_CP017478.1"/>
</dbReference>
<gene>
    <name evidence="7" type="ORF">LPB138_05045</name>
</gene>
<sequence>MRILDKYILKKYLTSFVFVLLILIPVIIAVNVSEKIDKFLRNPELTVGSIISDYYVNFIVTIGNMILPLALFISVLFFTSKLAGNTEIIAMNSAKISFARFLKPYFIGATIVTIFSLLLNHFIVPQSSKIHSDFENKYIKKRKVDYNNVTDVNLQLSENDYIYVKSFNLKRNVGFDFCYERYDGIQLKEKLICDNIRFREKDSSYRMTNFYKRELSEGDDVISFGRRMDTVFSFMPDDLLHVESFAKEMRTPKLMEYIEVSRARGRGNLNTYLVELYKRTSLPISSYILTLIAVSLGSVKRRGGIGVNLAIGITLMFIYVFLLKIVEVIGGSADSNPMFLVWLPNIIFAAIAIYLYINARK</sequence>
<dbReference type="KEGG" id="lul:LPB138_05045"/>
<feature type="transmembrane region" description="Helical" evidence="6">
    <location>
        <begin position="306"/>
        <end position="326"/>
    </location>
</feature>
<accession>A0A1D8P692</accession>
<dbReference type="AlphaFoldDB" id="A0A1D8P692"/>
<dbReference type="InterPro" id="IPR005495">
    <property type="entry name" value="LptG/LptF_permease"/>
</dbReference>
<evidence type="ECO:0000256" key="4">
    <source>
        <dbReference type="ARBA" id="ARBA00022989"/>
    </source>
</evidence>
<protein>
    <submittedName>
        <fullName evidence="7">Permease</fullName>
    </submittedName>
</protein>
<keyword evidence="4 6" id="KW-1133">Transmembrane helix</keyword>
<proteinExistence type="predicted"/>
<dbReference type="EMBL" id="CP017478">
    <property type="protein sequence ID" value="AOW20084.1"/>
    <property type="molecule type" value="Genomic_DNA"/>
</dbReference>
<evidence type="ECO:0000256" key="5">
    <source>
        <dbReference type="ARBA" id="ARBA00023136"/>
    </source>
</evidence>
<keyword evidence="5 6" id="KW-0472">Membrane</keyword>
<dbReference type="GO" id="GO:0043190">
    <property type="term" value="C:ATP-binding cassette (ABC) transporter complex"/>
    <property type="evidence" value="ECO:0007669"/>
    <property type="project" value="TreeGrafter"/>
</dbReference>
<dbReference type="PANTHER" id="PTHR33529">
    <property type="entry name" value="SLR0882 PROTEIN-RELATED"/>
    <property type="match status" value="1"/>
</dbReference>
<evidence type="ECO:0000256" key="6">
    <source>
        <dbReference type="SAM" id="Phobius"/>
    </source>
</evidence>